<dbReference type="GO" id="GO:0016787">
    <property type="term" value="F:hydrolase activity"/>
    <property type="evidence" value="ECO:0007669"/>
    <property type="project" value="UniProtKB-KW"/>
</dbReference>
<dbReference type="Gene3D" id="1.50.10.10">
    <property type="match status" value="1"/>
</dbReference>
<dbReference type="EMBL" id="LELG01000008">
    <property type="protein sequence ID" value="KMQ81135.1"/>
    <property type="molecule type" value="Genomic_DNA"/>
</dbReference>
<name>A0ABR5HP14_9BURK</name>
<feature type="domain" description="GH15-like" evidence="1">
    <location>
        <begin position="5"/>
        <end position="126"/>
    </location>
</feature>
<sequence length="137" mass="15414">MQAYDSDVLDAFVLRCALSEAFDVNDPRFASTMEAIDRELLVDDLVYRYRIDDIMEGDGATFAACAFWHVGCLAMRGKFDEAQSLFDRLPARGNDLGLFGEEIDAATGEHRGNFPQGFTHMAIINHALRVDRKSLQY</sequence>
<keyword evidence="3" id="KW-1185">Reference proteome</keyword>
<evidence type="ECO:0000313" key="3">
    <source>
        <dbReference type="Proteomes" id="UP000242951"/>
    </source>
</evidence>
<reference evidence="2 3" key="1">
    <citation type="submission" date="2015-06" db="EMBL/GenBank/DDBJ databases">
        <title>Comparative genomics of Burkholderia leaf nodule symbionts.</title>
        <authorList>
            <person name="Carlier A."/>
            <person name="Eberl L."/>
            <person name="Pinto-Carbo M."/>
        </authorList>
    </citation>
    <scope>NUCLEOTIDE SEQUENCE [LARGE SCALE GENOMIC DNA]</scope>
    <source>
        <strain evidence="2 3">UZHbot3</strain>
    </source>
</reference>
<evidence type="ECO:0000313" key="2">
    <source>
        <dbReference type="EMBL" id="KMQ81135.1"/>
    </source>
</evidence>
<dbReference type="InterPro" id="IPR008928">
    <property type="entry name" value="6-hairpin_glycosidase_sf"/>
</dbReference>
<dbReference type="InterPro" id="IPR012341">
    <property type="entry name" value="6hp_glycosidase-like_sf"/>
</dbReference>
<proteinExistence type="predicted"/>
<dbReference type="PANTHER" id="PTHR31616:SF0">
    <property type="entry name" value="GLUCAN 1,4-ALPHA-GLUCOSIDASE"/>
    <property type="match status" value="1"/>
</dbReference>
<gene>
    <name evidence="2" type="ORF">BPMI_02143c</name>
</gene>
<dbReference type="Pfam" id="PF00723">
    <property type="entry name" value="Glyco_hydro_15"/>
    <property type="match status" value="1"/>
</dbReference>
<dbReference type="PANTHER" id="PTHR31616">
    <property type="entry name" value="TREHALASE"/>
    <property type="match status" value="1"/>
</dbReference>
<evidence type="ECO:0000259" key="1">
    <source>
        <dbReference type="Pfam" id="PF00723"/>
    </source>
</evidence>
<dbReference type="Proteomes" id="UP000242951">
    <property type="component" value="Unassembled WGS sequence"/>
</dbReference>
<keyword evidence="2" id="KW-0378">Hydrolase</keyword>
<dbReference type="InterPro" id="IPR011613">
    <property type="entry name" value="GH15-like"/>
</dbReference>
<protein>
    <submittedName>
        <fullName evidence="2">Glucoamylase and related glycosyl hydrolase</fullName>
    </submittedName>
</protein>
<organism evidence="2 3">
    <name type="scientific">Candidatus Burkholderia pumila</name>
    <dbReference type="NCBI Taxonomy" id="1090375"/>
    <lineage>
        <taxon>Bacteria</taxon>
        <taxon>Pseudomonadati</taxon>
        <taxon>Pseudomonadota</taxon>
        <taxon>Betaproteobacteria</taxon>
        <taxon>Burkholderiales</taxon>
        <taxon>Burkholderiaceae</taxon>
        <taxon>Burkholderia</taxon>
    </lineage>
</organism>
<accession>A0ABR5HP14</accession>
<comment type="caution">
    <text evidence="2">The sequence shown here is derived from an EMBL/GenBank/DDBJ whole genome shotgun (WGS) entry which is preliminary data.</text>
</comment>
<dbReference type="SUPFAM" id="SSF48208">
    <property type="entry name" value="Six-hairpin glycosidases"/>
    <property type="match status" value="1"/>
</dbReference>